<name>A0A1B7NXG4_9EURO</name>
<evidence type="ECO:0000256" key="3">
    <source>
        <dbReference type="ARBA" id="ARBA00023125"/>
    </source>
</evidence>
<evidence type="ECO:0000256" key="1">
    <source>
        <dbReference type="ARBA" id="ARBA00004123"/>
    </source>
</evidence>
<dbReference type="InterPro" id="IPR036864">
    <property type="entry name" value="Zn2-C6_fun-type_DNA-bd_sf"/>
</dbReference>
<organism evidence="8 9">
    <name type="scientific">Emergomyces africanus</name>
    <dbReference type="NCBI Taxonomy" id="1955775"/>
    <lineage>
        <taxon>Eukaryota</taxon>
        <taxon>Fungi</taxon>
        <taxon>Dikarya</taxon>
        <taxon>Ascomycota</taxon>
        <taxon>Pezizomycotina</taxon>
        <taxon>Eurotiomycetes</taxon>
        <taxon>Eurotiomycetidae</taxon>
        <taxon>Onygenales</taxon>
        <taxon>Ajellomycetaceae</taxon>
        <taxon>Emergomyces</taxon>
    </lineage>
</organism>
<dbReference type="CDD" id="cd00067">
    <property type="entry name" value="GAL4"/>
    <property type="match status" value="1"/>
</dbReference>
<evidence type="ECO:0000313" key="9">
    <source>
        <dbReference type="Proteomes" id="UP000091918"/>
    </source>
</evidence>
<dbReference type="EMBL" id="LGUA01000471">
    <property type="protein sequence ID" value="OAX81459.1"/>
    <property type="molecule type" value="Genomic_DNA"/>
</dbReference>
<feature type="domain" description="Zn(2)-C6 fungal-type" evidence="7">
    <location>
        <begin position="9"/>
        <end position="39"/>
    </location>
</feature>
<protein>
    <recommendedName>
        <fullName evidence="7">Zn(2)-C6 fungal-type domain-containing protein</fullName>
    </recommendedName>
</protein>
<keyword evidence="9" id="KW-1185">Reference proteome</keyword>
<evidence type="ECO:0000256" key="4">
    <source>
        <dbReference type="ARBA" id="ARBA00023163"/>
    </source>
</evidence>
<gene>
    <name evidence="8" type="ORF">ACJ72_04198</name>
</gene>
<dbReference type="STRING" id="1658172.A0A1B7NXG4"/>
<feature type="region of interest" description="Disordered" evidence="6">
    <location>
        <begin position="71"/>
        <end position="95"/>
    </location>
</feature>
<dbReference type="Proteomes" id="UP000091918">
    <property type="component" value="Unassembled WGS sequence"/>
</dbReference>
<dbReference type="GO" id="GO:0000981">
    <property type="term" value="F:DNA-binding transcription factor activity, RNA polymerase II-specific"/>
    <property type="evidence" value="ECO:0007669"/>
    <property type="project" value="InterPro"/>
</dbReference>
<feature type="compositionally biased region" description="Low complexity" evidence="6">
    <location>
        <begin position="76"/>
        <end position="89"/>
    </location>
</feature>
<comment type="subcellular location">
    <subcellularLocation>
        <location evidence="1">Nucleus</location>
    </subcellularLocation>
</comment>
<dbReference type="Pfam" id="PF11951">
    <property type="entry name" value="Fungal_trans_2"/>
    <property type="match status" value="1"/>
</dbReference>
<evidence type="ECO:0000256" key="2">
    <source>
        <dbReference type="ARBA" id="ARBA00023015"/>
    </source>
</evidence>
<dbReference type="SMART" id="SM00066">
    <property type="entry name" value="GAL4"/>
    <property type="match status" value="1"/>
</dbReference>
<reference evidence="8 9" key="1">
    <citation type="submission" date="2015-07" db="EMBL/GenBank/DDBJ databases">
        <title>Emmonsia species relationships and genome sequence.</title>
        <authorList>
            <person name="Cuomo C.A."/>
            <person name="Schwartz I.S."/>
            <person name="Kenyon C."/>
            <person name="de Hoog G.S."/>
            <person name="Govender N.P."/>
            <person name="Botha A."/>
            <person name="Moreno L."/>
            <person name="de Vries M."/>
            <person name="Munoz J.F."/>
            <person name="Stielow J.B."/>
        </authorList>
    </citation>
    <scope>NUCLEOTIDE SEQUENCE [LARGE SCALE GENOMIC DNA]</scope>
    <source>
        <strain evidence="8 9">CBS 136260</strain>
    </source>
</reference>
<dbReference type="OrthoDB" id="4314040at2759"/>
<evidence type="ECO:0000313" key="8">
    <source>
        <dbReference type="EMBL" id="OAX81459.1"/>
    </source>
</evidence>
<dbReference type="Gene3D" id="4.10.240.10">
    <property type="entry name" value="Zn(2)-C6 fungal-type DNA-binding domain"/>
    <property type="match status" value="1"/>
</dbReference>
<dbReference type="PANTHER" id="PTHR37534:SF46">
    <property type="entry name" value="ZN(II)2CYS6 TRANSCRIPTION FACTOR (EUROFUNG)"/>
    <property type="match status" value="1"/>
</dbReference>
<dbReference type="CDD" id="cd12148">
    <property type="entry name" value="fungal_TF_MHR"/>
    <property type="match status" value="1"/>
</dbReference>
<keyword evidence="3" id="KW-0238">DNA-binding</keyword>
<comment type="caution">
    <text evidence="8">The sequence shown here is derived from an EMBL/GenBank/DDBJ whole genome shotgun (WGS) entry which is preliminary data.</text>
</comment>
<keyword evidence="4" id="KW-0804">Transcription</keyword>
<dbReference type="AlphaFoldDB" id="A0A1B7NXG4"/>
<evidence type="ECO:0000259" key="7">
    <source>
        <dbReference type="PROSITE" id="PS50048"/>
    </source>
</evidence>
<dbReference type="SUPFAM" id="SSF57701">
    <property type="entry name" value="Zn2/Cys6 DNA-binding domain"/>
    <property type="match status" value="1"/>
</dbReference>
<accession>A0A1B7NXG4</accession>
<dbReference type="GO" id="GO:0008270">
    <property type="term" value="F:zinc ion binding"/>
    <property type="evidence" value="ECO:0007669"/>
    <property type="project" value="InterPro"/>
</dbReference>
<dbReference type="GO" id="GO:0005634">
    <property type="term" value="C:nucleus"/>
    <property type="evidence" value="ECO:0007669"/>
    <property type="project" value="UniProtKB-SubCell"/>
</dbReference>
<keyword evidence="5" id="KW-0539">Nucleus</keyword>
<evidence type="ECO:0000256" key="5">
    <source>
        <dbReference type="ARBA" id="ARBA00023242"/>
    </source>
</evidence>
<sequence length="586" mass="66519">MKARRSRRGCLQCLQQHRKCDEGRPRCDRCTRLNISCEYKKNIRWANGPYRHHQRKPQNSLHRQSRDVLLPTVPGSRLPDISSSKSSSSPPEPPQYFMSLASEKECVAVITRTPYDETSYSAMRRIQGAELTLTSQDHYSLAQNYVGEEEPVLNENQSIDGELIRIAESVSSSVMELRALENSFYGNIMPFLFPTAEEGIAYEYFLRSVAMIIPACDSTQNGYRQLATLALSSPVLMDTIISISTTYMHLRGCAPMFLALQRQSRALAALRDSLGSLSGSAVRAYSNSLKRDVLATILLQITFEMASGGSGAKTHLTYAWSLFRELGYHRRKPFCSIDTVLVQRMTWIDTISSVFWQRRPLLPRSFWFFNYNQVSSDDVSQPTVQETTGCPQWVISFLARISHLCADYNEGLPSFPLITQARELEIDLNISARNYFVHHTAPSYTDLPSRQKHLDIVGQCFYWSAILLLQRRIFRDSRHSARVQLGLTALIDLMESLPIGCGPDSALSLPLYLAASEAIELDHRARIKNKSHQLTTEYPSKTREALALEYEIIWARIDQSTRVEDVLVGHSESAGYLVRERCLFIC</sequence>
<dbReference type="GO" id="GO:0003677">
    <property type="term" value="F:DNA binding"/>
    <property type="evidence" value="ECO:0007669"/>
    <property type="project" value="UniProtKB-KW"/>
</dbReference>
<proteinExistence type="predicted"/>
<dbReference type="InterPro" id="IPR001138">
    <property type="entry name" value="Zn2Cys6_DnaBD"/>
</dbReference>
<dbReference type="PANTHER" id="PTHR37534">
    <property type="entry name" value="TRANSCRIPTIONAL ACTIVATOR PROTEIN UGA3"/>
    <property type="match status" value="1"/>
</dbReference>
<evidence type="ECO:0000256" key="6">
    <source>
        <dbReference type="SAM" id="MobiDB-lite"/>
    </source>
</evidence>
<keyword evidence="2" id="KW-0805">Transcription regulation</keyword>
<dbReference type="PROSITE" id="PS50048">
    <property type="entry name" value="ZN2_CY6_FUNGAL_2"/>
    <property type="match status" value="1"/>
</dbReference>
<dbReference type="InterPro" id="IPR021858">
    <property type="entry name" value="Fun_TF"/>
</dbReference>
<dbReference type="Pfam" id="PF00172">
    <property type="entry name" value="Zn_clus"/>
    <property type="match status" value="1"/>
</dbReference>